<dbReference type="RefSeq" id="XP_035325329.1">
    <property type="nucleotide sequence ID" value="XM_035462399.1"/>
</dbReference>
<keyword evidence="12" id="KW-0811">Translocation</keyword>
<dbReference type="EMBL" id="JAANYQ010000001">
    <property type="protein sequence ID" value="KAF4126677.1"/>
    <property type="molecule type" value="Genomic_DNA"/>
</dbReference>
<evidence type="ECO:0000256" key="2">
    <source>
        <dbReference type="ARBA" id="ARBA00010867"/>
    </source>
</evidence>
<comment type="caution">
    <text evidence="15">The sequence shown here is derived from an EMBL/GenBank/DDBJ whole genome shotgun (WGS) entry which is preliminary data.</text>
</comment>
<evidence type="ECO:0000256" key="7">
    <source>
        <dbReference type="ARBA" id="ARBA00022989"/>
    </source>
</evidence>
<comment type="subunit">
    <text evidence="11">Component of the TIM23 complex, at least composed of TIM23, TIM17, TIM50 and TIM21.</text>
</comment>
<comment type="function">
    <text evidence="10">Essential component of the TIM23 complex, a complex that mediates the translocation of transit peptide-containing proteins across the mitochondrial inner membrane. Required to keep the TOM and the TIM23 complexes in close contact. At some point, it is released from the TOM23 complex to allow protein translocation into the mitochondrial matrix.</text>
</comment>
<comment type="subcellular location">
    <subcellularLocation>
        <location evidence="1 12">Mitochondrion inner membrane</location>
        <topology evidence="1 12">Single-pass membrane protein</topology>
    </subcellularLocation>
</comment>
<evidence type="ECO:0000256" key="3">
    <source>
        <dbReference type="ARBA" id="ARBA00020726"/>
    </source>
</evidence>
<evidence type="ECO:0000256" key="4">
    <source>
        <dbReference type="ARBA" id="ARBA00022692"/>
    </source>
</evidence>
<dbReference type="Gene3D" id="3.10.450.320">
    <property type="entry name" value="Mitochondrial import inner membrane translocase subunit Tim21"/>
    <property type="match status" value="1"/>
</dbReference>
<keyword evidence="6" id="KW-0809">Transit peptide</keyword>
<dbReference type="GO" id="GO:0030150">
    <property type="term" value="P:protein import into mitochondrial matrix"/>
    <property type="evidence" value="ECO:0007669"/>
    <property type="project" value="UniProtKB-UniRule"/>
</dbReference>
<keyword evidence="5 12" id="KW-0999">Mitochondrion inner membrane</keyword>
<dbReference type="InterPro" id="IPR013261">
    <property type="entry name" value="Tim21"/>
</dbReference>
<keyword evidence="7 12" id="KW-1133">Transmembrane helix</keyword>
<comment type="similarity">
    <text evidence="2 12">Belongs to the TIM21 family.</text>
</comment>
<evidence type="ECO:0000256" key="11">
    <source>
        <dbReference type="ARBA" id="ARBA00063758"/>
    </source>
</evidence>
<feature type="transmembrane region" description="Helical" evidence="12">
    <location>
        <begin position="93"/>
        <end position="113"/>
    </location>
</feature>
<dbReference type="GeneID" id="55966643"/>
<evidence type="ECO:0000313" key="16">
    <source>
        <dbReference type="Proteomes" id="UP000749293"/>
    </source>
</evidence>
<sequence length="247" mass="27628">MRPTVTSVLALRPLVSASSPAASTSCSTWPSSSTACAVARLMSRSYATQNSLGTTPTPQPRRRTITPFNDDGRVAWKDLSSGEKASRATQQTFNFGMIVVGLVLTGGVTYFLWTDVFSPDSKIAHFNRAVDKIRADPRLRELLGSSRKITAHGDETFNKWRRARPVASTERVDPDGTQHLMMHFFVEGPLDNGVARLHMVKRPNWGEYEYKYLFVDVKGHERVYLEKDDDAARGGGRKQLSFFGIKW</sequence>
<keyword evidence="9 12" id="KW-0472">Membrane</keyword>
<proteinExistence type="inferred from homology"/>
<dbReference type="InterPro" id="IPR038552">
    <property type="entry name" value="Tim21_IMS_sf"/>
</dbReference>
<organism evidence="15 16">
    <name type="scientific">Geosmithia morbida</name>
    <dbReference type="NCBI Taxonomy" id="1094350"/>
    <lineage>
        <taxon>Eukaryota</taxon>
        <taxon>Fungi</taxon>
        <taxon>Dikarya</taxon>
        <taxon>Ascomycota</taxon>
        <taxon>Pezizomycotina</taxon>
        <taxon>Sordariomycetes</taxon>
        <taxon>Hypocreomycetidae</taxon>
        <taxon>Hypocreales</taxon>
        <taxon>Bionectriaceae</taxon>
        <taxon>Geosmithia</taxon>
    </lineage>
</organism>
<reference evidence="15" key="1">
    <citation type="submission" date="2020-03" db="EMBL/GenBank/DDBJ databases">
        <title>Site-based positive gene gene selection in Geosmithia morbida across the United States reveals a broad range of putative effectors and factors for local host and environmental adapation.</title>
        <authorList>
            <person name="Onufrak A."/>
            <person name="Murdoch R.W."/>
            <person name="Gazis R."/>
            <person name="Huff M."/>
            <person name="Staton M."/>
            <person name="Klingeman W."/>
            <person name="Hadziabdic D."/>
        </authorList>
    </citation>
    <scope>NUCLEOTIDE SEQUENCE</scope>
    <source>
        <strain evidence="15">1262</strain>
    </source>
</reference>
<evidence type="ECO:0000256" key="13">
    <source>
        <dbReference type="SAM" id="MobiDB-lite"/>
    </source>
</evidence>
<dbReference type="PROSITE" id="PS51257">
    <property type="entry name" value="PROKAR_LIPOPROTEIN"/>
    <property type="match status" value="1"/>
</dbReference>
<dbReference type="PANTHER" id="PTHR13032">
    <property type="entry name" value="MITOCHONDRIAL IMPORT INNER MEMBRANE TRANSLOCASE SUBUNIT TIM21"/>
    <property type="match status" value="1"/>
</dbReference>
<dbReference type="GO" id="GO:0005744">
    <property type="term" value="C:TIM23 mitochondrial import inner membrane translocase complex"/>
    <property type="evidence" value="ECO:0007669"/>
    <property type="project" value="UniProtKB-UniRule"/>
</dbReference>
<dbReference type="AlphaFoldDB" id="A0A9P5D506"/>
<evidence type="ECO:0000256" key="12">
    <source>
        <dbReference type="RuleBase" id="RU367142"/>
    </source>
</evidence>
<feature type="chain" id="PRO_5040437454" description="Mitochondrial import inner membrane translocase subunit Tim21" evidence="14">
    <location>
        <begin position="18"/>
        <end position="247"/>
    </location>
</feature>
<evidence type="ECO:0000256" key="6">
    <source>
        <dbReference type="ARBA" id="ARBA00022946"/>
    </source>
</evidence>
<dbReference type="FunFam" id="3.10.450.320:FF:000002">
    <property type="entry name" value="Mitochondrial import inner membrane translocase subunit tim21"/>
    <property type="match status" value="1"/>
</dbReference>
<evidence type="ECO:0000256" key="10">
    <source>
        <dbReference type="ARBA" id="ARBA00060204"/>
    </source>
</evidence>
<keyword evidence="4 12" id="KW-0812">Transmembrane</keyword>
<dbReference type="OrthoDB" id="436405at2759"/>
<name>A0A9P5D506_9HYPO</name>
<evidence type="ECO:0000256" key="1">
    <source>
        <dbReference type="ARBA" id="ARBA00004434"/>
    </source>
</evidence>
<keyword evidence="12" id="KW-0813">Transport</keyword>
<keyword evidence="8 12" id="KW-0496">Mitochondrion</keyword>
<evidence type="ECO:0000256" key="5">
    <source>
        <dbReference type="ARBA" id="ARBA00022792"/>
    </source>
</evidence>
<evidence type="ECO:0000256" key="9">
    <source>
        <dbReference type="ARBA" id="ARBA00023136"/>
    </source>
</evidence>
<evidence type="ECO:0000256" key="8">
    <source>
        <dbReference type="ARBA" id="ARBA00023128"/>
    </source>
</evidence>
<evidence type="ECO:0000256" key="14">
    <source>
        <dbReference type="SAM" id="SignalP"/>
    </source>
</evidence>
<dbReference type="PANTHER" id="PTHR13032:SF6">
    <property type="entry name" value="MITOCHONDRIAL IMPORT INNER MEMBRANE TRANSLOCASE SUBUNIT TIM21"/>
    <property type="match status" value="1"/>
</dbReference>
<keyword evidence="14" id="KW-0732">Signal</keyword>
<gene>
    <name evidence="15" type="ORF">GMORB2_0413</name>
</gene>
<feature type="region of interest" description="Disordered" evidence="13">
    <location>
        <begin position="48"/>
        <end position="68"/>
    </location>
</feature>
<keyword evidence="12" id="KW-0653">Protein transport</keyword>
<dbReference type="Proteomes" id="UP000749293">
    <property type="component" value="Unassembled WGS sequence"/>
</dbReference>
<feature type="signal peptide" evidence="14">
    <location>
        <begin position="1"/>
        <end position="17"/>
    </location>
</feature>
<evidence type="ECO:0000313" key="15">
    <source>
        <dbReference type="EMBL" id="KAF4126677.1"/>
    </source>
</evidence>
<accession>A0A9P5D506</accession>
<keyword evidence="16" id="KW-1185">Reference proteome</keyword>
<protein>
    <recommendedName>
        <fullName evidence="3 12">Mitochondrial import inner membrane translocase subunit Tim21</fullName>
    </recommendedName>
</protein>
<dbReference type="Pfam" id="PF08294">
    <property type="entry name" value="TIM21"/>
    <property type="match status" value="1"/>
</dbReference>